<feature type="transmembrane region" description="Helical" evidence="7">
    <location>
        <begin position="348"/>
        <end position="368"/>
    </location>
</feature>
<comment type="subcellular location">
    <subcellularLocation>
        <location evidence="1">Endomembrane system</location>
        <topology evidence="1">Multi-pass membrane protein</topology>
    </subcellularLocation>
    <subcellularLocation>
        <location evidence="7">Lysosome membrane</location>
        <topology evidence="7">Multi-pass membrane protein</topology>
    </subcellularLocation>
</comment>
<feature type="transmembrane region" description="Helical" evidence="7">
    <location>
        <begin position="214"/>
        <end position="235"/>
    </location>
</feature>
<keyword evidence="3" id="KW-0813">Transport</keyword>
<evidence type="ECO:0000256" key="8">
    <source>
        <dbReference type="SAM" id="MobiDB-lite"/>
    </source>
</evidence>
<dbReference type="AlphaFoldDB" id="A0A087UPE9"/>
<dbReference type="PANTHER" id="PTHR10981:SF0">
    <property type="entry name" value="BATTENIN"/>
    <property type="match status" value="1"/>
</dbReference>
<reference evidence="9 10" key="1">
    <citation type="submission" date="2013-11" db="EMBL/GenBank/DDBJ databases">
        <title>Genome sequencing of Stegodyphus mimosarum.</title>
        <authorList>
            <person name="Bechsgaard J."/>
        </authorList>
    </citation>
    <scope>NUCLEOTIDE SEQUENCE [LARGE SCALE GENOMIC DNA]</scope>
</reference>
<evidence type="ECO:0000256" key="1">
    <source>
        <dbReference type="ARBA" id="ARBA00004127"/>
    </source>
</evidence>
<feature type="compositionally biased region" description="Polar residues" evidence="8">
    <location>
        <begin position="22"/>
        <end position="34"/>
    </location>
</feature>
<dbReference type="Pfam" id="PF02487">
    <property type="entry name" value="CLN3"/>
    <property type="match status" value="1"/>
</dbReference>
<dbReference type="STRING" id="407821.A0A087UPE9"/>
<dbReference type="EMBL" id="KK120868">
    <property type="protein sequence ID" value="KFM79238.1"/>
    <property type="molecule type" value="Genomic_DNA"/>
</dbReference>
<feature type="transmembrane region" description="Helical" evidence="7">
    <location>
        <begin position="51"/>
        <end position="73"/>
    </location>
</feature>
<dbReference type="CDD" id="cd06174">
    <property type="entry name" value="MFS"/>
    <property type="match status" value="1"/>
</dbReference>
<feature type="region of interest" description="Disordered" evidence="8">
    <location>
        <begin position="22"/>
        <end position="41"/>
    </location>
</feature>
<accession>A0A087UPE9</accession>
<dbReference type="OrthoDB" id="5965864at2759"/>
<dbReference type="Proteomes" id="UP000054359">
    <property type="component" value="Unassembled WGS sequence"/>
</dbReference>
<evidence type="ECO:0000256" key="7">
    <source>
        <dbReference type="RuleBase" id="RU361113"/>
    </source>
</evidence>
<feature type="transmembrane region" description="Helical" evidence="7">
    <location>
        <begin position="156"/>
        <end position="176"/>
    </location>
</feature>
<organism evidence="9 10">
    <name type="scientific">Stegodyphus mimosarum</name>
    <name type="common">African social velvet spider</name>
    <dbReference type="NCBI Taxonomy" id="407821"/>
    <lineage>
        <taxon>Eukaryota</taxon>
        <taxon>Metazoa</taxon>
        <taxon>Ecdysozoa</taxon>
        <taxon>Arthropoda</taxon>
        <taxon>Chelicerata</taxon>
        <taxon>Arachnida</taxon>
        <taxon>Araneae</taxon>
        <taxon>Araneomorphae</taxon>
        <taxon>Entelegynae</taxon>
        <taxon>Eresoidea</taxon>
        <taxon>Eresidae</taxon>
        <taxon>Stegodyphus</taxon>
    </lineage>
</organism>
<dbReference type="GO" id="GO:0007040">
    <property type="term" value="P:lysosome organization"/>
    <property type="evidence" value="ECO:0007669"/>
    <property type="project" value="TreeGrafter"/>
</dbReference>
<keyword evidence="5 7" id="KW-1133">Transmembrane helix</keyword>
<keyword evidence="6 7" id="KW-0472">Membrane</keyword>
<feature type="transmembrane region" description="Helical" evidence="7">
    <location>
        <begin position="101"/>
        <end position="125"/>
    </location>
</feature>
<keyword evidence="7" id="KW-0458">Lysosome</keyword>
<dbReference type="GO" id="GO:0005765">
    <property type="term" value="C:lysosomal membrane"/>
    <property type="evidence" value="ECO:0007669"/>
    <property type="project" value="UniProtKB-SubCell"/>
</dbReference>
<comment type="similarity">
    <text evidence="2 7">Belongs to the battenin family.</text>
</comment>
<dbReference type="GO" id="GO:0012505">
    <property type="term" value="C:endomembrane system"/>
    <property type="evidence" value="ECO:0007669"/>
    <property type="project" value="UniProtKB-SubCell"/>
</dbReference>
<sequence length="445" mass="50055">MCEKYVDKYFYDMEEKPIFSQVGSGRADQNQSPGTEDRDLSTDTVKRIRNLVGFWVLGLCNNFAYVVMLSAAYDLLHVDYHKSEEQVVIHNESNVTRCNPISTGAILLADILPSLFIKLIAPFIVIKTHVRVLIAIILSSLSFIITSASVGNWMTFLGVICAALSGGLGEVTFLSYSSFFEKDVISTWSSGTGGAGVFGALSYAGLHFVLDTKYILLVMLTIPVLTALVFWILIVHPVPVKCQCSSEMEPMLGDSIEMTKGNYSKPSELYSFRKKLSLVKPLLKYMIPLGLVYFAEYLINQGLFELLYFPNAEKWLNQKEQYRWYQVDYQIGVLISRSSVNFFQVKRLWILPILQIINVIILLLQIYFSFIPSIWIVLALIFYEGLLGGCAYVNTFYRISSEVAEEDKEFSMGVASLGDSVGIALAGAVSMPVHDRLCKFLWWSS</sequence>
<proteinExistence type="inferred from homology"/>
<dbReference type="PRINTS" id="PR01315">
    <property type="entry name" value="BATTENIN"/>
</dbReference>
<evidence type="ECO:0000313" key="9">
    <source>
        <dbReference type="EMBL" id="KFM79238.1"/>
    </source>
</evidence>
<dbReference type="Gene3D" id="1.20.1250.20">
    <property type="entry name" value="MFS general substrate transporter like domains"/>
    <property type="match status" value="1"/>
</dbReference>
<evidence type="ECO:0000256" key="6">
    <source>
        <dbReference type="ARBA" id="ARBA00023136"/>
    </source>
</evidence>
<dbReference type="InterPro" id="IPR036259">
    <property type="entry name" value="MFS_trans_sf"/>
</dbReference>
<evidence type="ECO:0000256" key="4">
    <source>
        <dbReference type="ARBA" id="ARBA00022692"/>
    </source>
</evidence>
<dbReference type="GO" id="GO:0051453">
    <property type="term" value="P:regulation of intracellular pH"/>
    <property type="evidence" value="ECO:0007669"/>
    <property type="project" value="TreeGrafter"/>
</dbReference>
<protein>
    <recommendedName>
        <fullName evidence="7">Battenin</fullName>
    </recommendedName>
</protein>
<gene>
    <name evidence="9" type="ORF">X975_12114</name>
</gene>
<evidence type="ECO:0000256" key="5">
    <source>
        <dbReference type="ARBA" id="ARBA00022989"/>
    </source>
</evidence>
<dbReference type="InterPro" id="IPR003492">
    <property type="entry name" value="Battenin_disease_Cln3"/>
</dbReference>
<dbReference type="InterPro" id="IPR018460">
    <property type="entry name" value="Battenin_disease_Cln3_subgr"/>
</dbReference>
<dbReference type="SUPFAM" id="SSF103473">
    <property type="entry name" value="MFS general substrate transporter"/>
    <property type="match status" value="1"/>
</dbReference>
<evidence type="ECO:0000313" key="10">
    <source>
        <dbReference type="Proteomes" id="UP000054359"/>
    </source>
</evidence>
<feature type="transmembrane region" description="Helical" evidence="7">
    <location>
        <begin position="374"/>
        <end position="393"/>
    </location>
</feature>
<keyword evidence="4 7" id="KW-0812">Transmembrane</keyword>
<dbReference type="PIRSF" id="PIRSF015974">
    <property type="entry name" value="CLN3_BTN1"/>
    <property type="match status" value="1"/>
</dbReference>
<evidence type="ECO:0000256" key="2">
    <source>
        <dbReference type="ARBA" id="ARBA00007467"/>
    </source>
</evidence>
<feature type="transmembrane region" description="Helical" evidence="7">
    <location>
        <begin position="132"/>
        <end position="150"/>
    </location>
</feature>
<dbReference type="PANTHER" id="PTHR10981">
    <property type="entry name" value="BATTENIN"/>
    <property type="match status" value="1"/>
</dbReference>
<feature type="non-terminal residue" evidence="9">
    <location>
        <position position="445"/>
    </location>
</feature>
<dbReference type="OMA" id="WLCNWQV"/>
<name>A0A087UPE9_STEMI</name>
<feature type="transmembrane region" description="Helical" evidence="7">
    <location>
        <begin position="188"/>
        <end position="208"/>
    </location>
</feature>
<keyword evidence="10" id="KW-1185">Reference proteome</keyword>
<evidence type="ECO:0000256" key="3">
    <source>
        <dbReference type="ARBA" id="ARBA00022448"/>
    </source>
</evidence>